<dbReference type="OrthoDB" id="9800666at2"/>
<evidence type="ECO:0000259" key="1">
    <source>
        <dbReference type="PROSITE" id="PS50213"/>
    </source>
</evidence>
<dbReference type="Gene3D" id="2.30.180.10">
    <property type="entry name" value="FAS1 domain"/>
    <property type="match status" value="2"/>
</dbReference>
<dbReference type="PROSITE" id="PS50213">
    <property type="entry name" value="FAS1"/>
    <property type="match status" value="2"/>
</dbReference>
<organism evidence="2 3">
    <name type="scientific">Maribacter algarum</name>
    <name type="common">ex Zhang et al. 2020</name>
    <dbReference type="NCBI Taxonomy" id="2578118"/>
    <lineage>
        <taxon>Bacteria</taxon>
        <taxon>Pseudomonadati</taxon>
        <taxon>Bacteroidota</taxon>
        <taxon>Flavobacteriia</taxon>
        <taxon>Flavobacteriales</taxon>
        <taxon>Flavobacteriaceae</taxon>
        <taxon>Maribacter</taxon>
    </lineage>
</organism>
<dbReference type="Pfam" id="PF02469">
    <property type="entry name" value="Fasciclin"/>
    <property type="match status" value="2"/>
</dbReference>
<keyword evidence="3" id="KW-1185">Reference proteome</keyword>
<dbReference type="GO" id="GO:0007155">
    <property type="term" value="P:cell adhesion"/>
    <property type="evidence" value="ECO:0007669"/>
    <property type="project" value="TreeGrafter"/>
</dbReference>
<dbReference type="RefSeq" id="WP_138658813.1">
    <property type="nucleotide sequence ID" value="NZ_VATY01000003.1"/>
</dbReference>
<dbReference type="GO" id="GO:0050839">
    <property type="term" value="F:cell adhesion molecule binding"/>
    <property type="evidence" value="ECO:0007669"/>
    <property type="project" value="TreeGrafter"/>
</dbReference>
<dbReference type="PANTHER" id="PTHR10900">
    <property type="entry name" value="PERIOSTIN-RELATED"/>
    <property type="match status" value="1"/>
</dbReference>
<dbReference type="FunFam" id="2.30.180.10:FF:000032">
    <property type="entry name" value="Fasciclin domain-containing protein, putative"/>
    <property type="match status" value="1"/>
</dbReference>
<dbReference type="InterPro" id="IPR000782">
    <property type="entry name" value="FAS1_domain"/>
</dbReference>
<dbReference type="SUPFAM" id="SSF82153">
    <property type="entry name" value="FAS1 domain"/>
    <property type="match status" value="2"/>
</dbReference>
<protein>
    <submittedName>
        <fullName evidence="2">Fasciclin domain-containing protein</fullName>
    </submittedName>
</protein>
<comment type="caution">
    <text evidence="2">The sequence shown here is derived from an EMBL/GenBank/DDBJ whole genome shotgun (WGS) entry which is preliminary data.</text>
</comment>
<gene>
    <name evidence="2" type="ORF">FEE95_14975</name>
</gene>
<dbReference type="AlphaFoldDB" id="A0A5S3PQK7"/>
<sequence length="330" mass="34738">MKKFLGVKSFLILIIVGLVITSCNIDDGTDTIPIPETDIVEIAAANADLSSLVAALQRADLDNTLKGAGPFTVLAPTNTAFSSFLSANGFANLEAVPAEVLEQILLNHVVTGRVDSAPLINLQRNYLQTLADGPNGSKLSLYFDAVNGVEFNGLSSVIETDVVAENGIIHIVDQVIAPPTIDTFISSDENFEVFATALDAAAVASDLPENLKEGAGGPYTVFVPSEQAFDNLLATNGDWDFVSDIEENLLAAVLEHHVLNGNIRSTDIVAGNMVATLEGDQITISSRDGNLEITDGSGNEGTPIEIVDIQAANGVIHVISNNVLLPDTTN</sequence>
<dbReference type="EMBL" id="VATY01000003">
    <property type="protein sequence ID" value="TMM55945.1"/>
    <property type="molecule type" value="Genomic_DNA"/>
</dbReference>
<dbReference type="GO" id="GO:0030198">
    <property type="term" value="P:extracellular matrix organization"/>
    <property type="evidence" value="ECO:0007669"/>
    <property type="project" value="TreeGrafter"/>
</dbReference>
<dbReference type="InterPro" id="IPR050904">
    <property type="entry name" value="Adhesion/Biosynth-related"/>
</dbReference>
<dbReference type="GO" id="GO:0005615">
    <property type="term" value="C:extracellular space"/>
    <property type="evidence" value="ECO:0007669"/>
    <property type="project" value="TreeGrafter"/>
</dbReference>
<dbReference type="GO" id="GO:0031012">
    <property type="term" value="C:extracellular matrix"/>
    <property type="evidence" value="ECO:0007669"/>
    <property type="project" value="TreeGrafter"/>
</dbReference>
<evidence type="ECO:0000313" key="2">
    <source>
        <dbReference type="EMBL" id="TMM55945.1"/>
    </source>
</evidence>
<dbReference type="InterPro" id="IPR036378">
    <property type="entry name" value="FAS1_dom_sf"/>
</dbReference>
<proteinExistence type="predicted"/>
<evidence type="ECO:0000313" key="3">
    <source>
        <dbReference type="Proteomes" id="UP000310314"/>
    </source>
</evidence>
<dbReference type="PANTHER" id="PTHR10900:SF77">
    <property type="entry name" value="FI19380P1"/>
    <property type="match status" value="1"/>
</dbReference>
<feature type="domain" description="FAS1" evidence="1">
    <location>
        <begin position="36"/>
        <end position="176"/>
    </location>
</feature>
<accession>A0A5S3PQK7</accession>
<dbReference type="Proteomes" id="UP000310314">
    <property type="component" value="Unassembled WGS sequence"/>
</dbReference>
<name>A0A5S3PQK7_9FLAO</name>
<feature type="domain" description="FAS1" evidence="1">
    <location>
        <begin position="178"/>
        <end position="323"/>
    </location>
</feature>
<reference evidence="2 3" key="1">
    <citation type="submission" date="2019-05" db="EMBL/GenBank/DDBJ databases">
        <authorList>
            <person name="Zhang J.-Y."/>
            <person name="Feg X."/>
            <person name="Du Z.-J."/>
        </authorList>
    </citation>
    <scope>NUCLEOTIDE SEQUENCE [LARGE SCALE GENOMIC DNA]</scope>
    <source>
        <strain evidence="2 3">RZ26</strain>
    </source>
</reference>
<dbReference type="SMART" id="SM00554">
    <property type="entry name" value="FAS1"/>
    <property type="match status" value="2"/>
</dbReference>
<dbReference type="PROSITE" id="PS51257">
    <property type="entry name" value="PROKAR_LIPOPROTEIN"/>
    <property type="match status" value="1"/>
</dbReference>